<feature type="transmembrane region" description="Helical" evidence="13">
    <location>
        <begin position="359"/>
        <end position="378"/>
    </location>
</feature>
<organism evidence="16 17">
    <name type="scientific">Acrasis kona</name>
    <dbReference type="NCBI Taxonomy" id="1008807"/>
    <lineage>
        <taxon>Eukaryota</taxon>
        <taxon>Discoba</taxon>
        <taxon>Heterolobosea</taxon>
        <taxon>Tetramitia</taxon>
        <taxon>Eutetramitia</taxon>
        <taxon>Acrasidae</taxon>
        <taxon>Acrasis</taxon>
    </lineage>
</organism>
<reference evidence="16 17" key="1">
    <citation type="submission" date="2024-03" db="EMBL/GenBank/DDBJ databases">
        <title>The Acrasis kona genome and developmental transcriptomes reveal deep origins of eukaryotic multicellular pathways.</title>
        <authorList>
            <person name="Sheikh S."/>
            <person name="Fu C.-J."/>
            <person name="Brown M.W."/>
            <person name="Baldauf S.L."/>
        </authorList>
    </citation>
    <scope>NUCLEOTIDE SEQUENCE [LARGE SCALE GENOMIC DNA]</scope>
    <source>
        <strain evidence="16 17">ATCC MYA-3509</strain>
    </source>
</reference>
<dbReference type="PANTHER" id="PTHR13954:SF6">
    <property type="entry name" value="NON-SPECIFIC SERINE_THREONINE PROTEIN KINASE"/>
    <property type="match status" value="1"/>
</dbReference>
<keyword evidence="13" id="KW-0472">Membrane</keyword>
<feature type="region of interest" description="Disordered" evidence="12">
    <location>
        <begin position="308"/>
        <end position="348"/>
    </location>
</feature>
<dbReference type="PROSITE" id="PS50011">
    <property type="entry name" value="PROTEIN_KINASE_DOM"/>
    <property type="match status" value="1"/>
</dbReference>
<feature type="region of interest" description="Disordered" evidence="12">
    <location>
        <begin position="261"/>
        <end position="280"/>
    </location>
</feature>
<dbReference type="EC" id="2.7.11.1" evidence="2"/>
<keyword evidence="5 13" id="KW-0812">Transmembrane</keyword>
<evidence type="ECO:0000256" key="5">
    <source>
        <dbReference type="ARBA" id="ARBA00022692"/>
    </source>
</evidence>
<evidence type="ECO:0000256" key="10">
    <source>
        <dbReference type="ARBA" id="ARBA00022989"/>
    </source>
</evidence>
<evidence type="ECO:0000256" key="8">
    <source>
        <dbReference type="ARBA" id="ARBA00022777"/>
    </source>
</evidence>
<evidence type="ECO:0000259" key="15">
    <source>
        <dbReference type="PROSITE" id="PS51392"/>
    </source>
</evidence>
<dbReference type="InterPro" id="IPR015943">
    <property type="entry name" value="WD40/YVTN_repeat-like_dom_sf"/>
</dbReference>
<feature type="compositionally biased region" description="Acidic residues" evidence="12">
    <location>
        <begin position="317"/>
        <end position="331"/>
    </location>
</feature>
<dbReference type="Gene3D" id="3.30.200.20">
    <property type="entry name" value="Phosphorylase Kinase, domain 1"/>
    <property type="match status" value="1"/>
</dbReference>
<dbReference type="Gene3D" id="2.130.10.10">
    <property type="entry name" value="YVTN repeat-like/Quinoprotein amine dehydrogenase"/>
    <property type="match status" value="1"/>
</dbReference>
<dbReference type="InterPro" id="IPR008271">
    <property type="entry name" value="Ser/Thr_kinase_AS"/>
</dbReference>
<dbReference type="GO" id="GO:0004674">
    <property type="term" value="F:protein serine/threonine kinase activity"/>
    <property type="evidence" value="ECO:0007669"/>
    <property type="project" value="UniProtKB-KW"/>
</dbReference>
<dbReference type="GO" id="GO:0006397">
    <property type="term" value="P:mRNA processing"/>
    <property type="evidence" value="ECO:0007669"/>
    <property type="project" value="InterPro"/>
</dbReference>
<evidence type="ECO:0000313" key="17">
    <source>
        <dbReference type="Proteomes" id="UP001431209"/>
    </source>
</evidence>
<dbReference type="InterPro" id="IPR038357">
    <property type="entry name" value="KEN_sf"/>
</dbReference>
<evidence type="ECO:0000313" key="16">
    <source>
        <dbReference type="EMBL" id="KAL0484956.1"/>
    </source>
</evidence>
<dbReference type="Pfam" id="PF06479">
    <property type="entry name" value="Ribonuc_2-5A"/>
    <property type="match status" value="1"/>
</dbReference>
<keyword evidence="9 11" id="KW-0067">ATP-binding</keyword>
<feature type="compositionally biased region" description="Low complexity" evidence="12">
    <location>
        <begin position="389"/>
        <end position="411"/>
    </location>
</feature>
<feature type="domain" description="Protein kinase" evidence="14">
    <location>
        <begin position="439"/>
        <end position="694"/>
    </location>
</feature>
<dbReference type="Gene3D" id="1.20.1440.180">
    <property type="entry name" value="KEN domain"/>
    <property type="match status" value="1"/>
</dbReference>
<dbReference type="PROSITE" id="PS51392">
    <property type="entry name" value="KEN"/>
    <property type="match status" value="1"/>
</dbReference>
<dbReference type="PROSITE" id="PS00108">
    <property type="entry name" value="PROTEIN_KINASE_ST"/>
    <property type="match status" value="1"/>
</dbReference>
<keyword evidence="17" id="KW-1185">Reference proteome</keyword>
<evidence type="ECO:0000256" key="6">
    <source>
        <dbReference type="ARBA" id="ARBA00022729"/>
    </source>
</evidence>
<dbReference type="PANTHER" id="PTHR13954">
    <property type="entry name" value="IRE1-RELATED"/>
    <property type="match status" value="1"/>
</dbReference>
<evidence type="ECO:0000256" key="9">
    <source>
        <dbReference type="ARBA" id="ARBA00022840"/>
    </source>
</evidence>
<dbReference type="SUPFAM" id="SSF56112">
    <property type="entry name" value="Protein kinase-like (PK-like)"/>
    <property type="match status" value="1"/>
</dbReference>
<dbReference type="Pfam" id="PF00069">
    <property type="entry name" value="Pkinase"/>
    <property type="match status" value="1"/>
</dbReference>
<keyword evidence="3" id="KW-0723">Serine/threonine-protein kinase</keyword>
<evidence type="ECO:0000256" key="13">
    <source>
        <dbReference type="SAM" id="Phobius"/>
    </source>
</evidence>
<dbReference type="Gene3D" id="1.10.510.10">
    <property type="entry name" value="Transferase(Phosphotransferase) domain 1"/>
    <property type="match status" value="1"/>
</dbReference>
<evidence type="ECO:0000256" key="12">
    <source>
        <dbReference type="SAM" id="MobiDB-lite"/>
    </source>
</evidence>
<dbReference type="GO" id="GO:1990604">
    <property type="term" value="C:IRE1-TRAF2-ASK1 complex"/>
    <property type="evidence" value="ECO:0007669"/>
    <property type="project" value="TreeGrafter"/>
</dbReference>
<evidence type="ECO:0000256" key="3">
    <source>
        <dbReference type="ARBA" id="ARBA00022527"/>
    </source>
</evidence>
<dbReference type="InterPro" id="IPR011047">
    <property type="entry name" value="Quinoprotein_ADH-like_sf"/>
</dbReference>
<dbReference type="EMBL" id="JAOPGA020001092">
    <property type="protein sequence ID" value="KAL0484956.1"/>
    <property type="molecule type" value="Genomic_DNA"/>
</dbReference>
<dbReference type="InterPro" id="IPR010513">
    <property type="entry name" value="KEN_dom"/>
</dbReference>
<dbReference type="GO" id="GO:0036498">
    <property type="term" value="P:IRE1-mediated unfolded protein response"/>
    <property type="evidence" value="ECO:0007669"/>
    <property type="project" value="TreeGrafter"/>
</dbReference>
<dbReference type="Proteomes" id="UP001431209">
    <property type="component" value="Unassembled WGS sequence"/>
</dbReference>
<dbReference type="InterPro" id="IPR011009">
    <property type="entry name" value="Kinase-like_dom_sf"/>
</dbReference>
<evidence type="ECO:0000256" key="4">
    <source>
        <dbReference type="ARBA" id="ARBA00022679"/>
    </source>
</evidence>
<evidence type="ECO:0000256" key="1">
    <source>
        <dbReference type="ARBA" id="ARBA00004479"/>
    </source>
</evidence>
<evidence type="ECO:0000256" key="11">
    <source>
        <dbReference type="PROSITE-ProRule" id="PRU10141"/>
    </source>
</evidence>
<dbReference type="AlphaFoldDB" id="A0AAW2Z8C3"/>
<keyword evidence="10 13" id="KW-1133">Transmembrane helix</keyword>
<feature type="binding site" evidence="11">
    <location>
        <position position="467"/>
    </location>
    <ligand>
        <name>ATP</name>
        <dbReference type="ChEBI" id="CHEBI:30616"/>
    </ligand>
</feature>
<keyword evidence="6" id="KW-0732">Signal</keyword>
<feature type="compositionally biased region" description="Polar residues" evidence="12">
    <location>
        <begin position="261"/>
        <end position="270"/>
    </location>
</feature>
<dbReference type="GO" id="GO:0005524">
    <property type="term" value="F:ATP binding"/>
    <property type="evidence" value="ECO:0007669"/>
    <property type="project" value="UniProtKB-UniRule"/>
</dbReference>
<dbReference type="GO" id="GO:0051082">
    <property type="term" value="F:unfolded protein binding"/>
    <property type="evidence" value="ECO:0007669"/>
    <property type="project" value="TreeGrafter"/>
</dbReference>
<protein>
    <recommendedName>
        <fullName evidence="2">non-specific serine/threonine protein kinase</fullName>
        <ecNumber evidence="2">2.7.11.1</ecNumber>
    </recommendedName>
</protein>
<dbReference type="FunFam" id="3.30.200.20:FF:000077">
    <property type="entry name" value="Putative Serine/threonine-protein kinase/endoribonuclease IRE1"/>
    <property type="match status" value="1"/>
</dbReference>
<keyword evidence="7 11" id="KW-0547">Nucleotide-binding</keyword>
<name>A0AAW2Z8C3_9EUKA</name>
<feature type="domain" description="KEN" evidence="15">
    <location>
        <begin position="697"/>
        <end position="841"/>
    </location>
</feature>
<keyword evidence="4" id="KW-0808">Transferase</keyword>
<dbReference type="SMART" id="SM00220">
    <property type="entry name" value="S_TKc"/>
    <property type="match status" value="1"/>
</dbReference>
<proteinExistence type="predicted"/>
<feature type="compositionally biased region" description="Basic and acidic residues" evidence="12">
    <location>
        <begin position="332"/>
        <end position="347"/>
    </location>
</feature>
<comment type="subcellular location">
    <subcellularLocation>
        <location evidence="1">Membrane</location>
        <topology evidence="1">Single-pass type I membrane protein</topology>
    </subcellularLocation>
</comment>
<keyword evidence="8 16" id="KW-0418">Kinase</keyword>
<sequence>MDGNVHLVDVKNAKIKWSVDTERGTVATSWRKDKAPLETIDDFDEDISLMVPSLTGNLYIWTGHDEGMKRFPFSMRDLVAQCPFYTDDRTLYVSSKHTRILHVDRTTGEVVCKYDTDKPITSETPDNDSCSVFGDQLARIVRVDYAVQAVDGSGNLKWNVTYSDVHPGELTDVDSQMPTIITTSDGVLYLMDRPDDPHPKTIQFPSQPVSIYQCIGVQHKKIPLPAIMDASGSETKQGIIIRRTPQDSLYAQELRDPRSILESNTQTLPGGTSLPPRITVPEVRPPKREALVPANALMVYSRGVEGFHPMDHQADEKNDDDDDEDDELEEEKPEKRKSFISKFKERQPVPPPRENYNLIWIYGITLVCATIFATAFLFRTRRPISPTISPETMSRSSSSYSISTTPPSSSSHGNAPSPTEIIQEPVIDDGYDRVGKLKISKTKVLGRGSNGTVVYLGLLDGRTIAVKRMLREFYTFAEKEISLLIESDQHPNVVRYFTKEEDNQFVYLALEYCPNNLEQVYINFTHEEKIKSLQQLVDAVKHIHSIGIVHRDLKPINILVSAQGDVKLSDMGLGKRLEHEQSSFHTDQSAGTLGWQAPESLSLRKNHPQPPGQQERLTRAIDMFSLGCIIYHILTGGKHPFGEPFSREANIIKNKYKLDDPNISLCVRRLIESMLNPKPDKRPTASQVAIHPLFWSDEYKLSFLGDVSDQLGKEKNLSQVYHYLQSRRRYIFSRKIGGSLPQIVKDDMLSWDVNLDPAVVDNCLQYRKYDYSHVWDLLRCIRNIRSHYREYNQQVQELMKPLPSGIFGYFDRMYPNMFQEVYEVACRDWSDKPVFQQYLKM</sequence>
<dbReference type="InterPro" id="IPR045133">
    <property type="entry name" value="IRE1/2-like"/>
</dbReference>
<evidence type="ECO:0000259" key="14">
    <source>
        <dbReference type="PROSITE" id="PS50011"/>
    </source>
</evidence>
<dbReference type="InterPro" id="IPR017441">
    <property type="entry name" value="Protein_kinase_ATP_BS"/>
</dbReference>
<gene>
    <name evidence="16" type="ORF">AKO1_003764</name>
</gene>
<feature type="region of interest" description="Disordered" evidence="12">
    <location>
        <begin position="387"/>
        <end position="420"/>
    </location>
</feature>
<accession>A0AAW2Z8C3</accession>
<dbReference type="PROSITE" id="PS00107">
    <property type="entry name" value="PROTEIN_KINASE_ATP"/>
    <property type="match status" value="1"/>
</dbReference>
<dbReference type="SUPFAM" id="SSF50998">
    <property type="entry name" value="Quinoprotein alcohol dehydrogenase-like"/>
    <property type="match status" value="1"/>
</dbReference>
<dbReference type="GO" id="GO:0004521">
    <property type="term" value="F:RNA endonuclease activity"/>
    <property type="evidence" value="ECO:0007669"/>
    <property type="project" value="InterPro"/>
</dbReference>
<evidence type="ECO:0000256" key="7">
    <source>
        <dbReference type="ARBA" id="ARBA00022741"/>
    </source>
</evidence>
<dbReference type="InterPro" id="IPR000719">
    <property type="entry name" value="Prot_kinase_dom"/>
</dbReference>
<evidence type="ECO:0000256" key="2">
    <source>
        <dbReference type="ARBA" id="ARBA00012513"/>
    </source>
</evidence>
<comment type="caution">
    <text evidence="16">The sequence shown here is derived from an EMBL/GenBank/DDBJ whole genome shotgun (WGS) entry which is preliminary data.</text>
</comment>
<dbReference type="SMART" id="SM00580">
    <property type="entry name" value="PUG"/>
    <property type="match status" value="1"/>
</dbReference>